<comment type="caution">
    <text evidence="2">The sequence shown here is derived from an EMBL/GenBank/DDBJ whole genome shotgun (WGS) entry which is preliminary data.</text>
</comment>
<accession>A0A0F9PR84</accession>
<sequence>MPKGIYERRKPVGKKTRRLMSAAHMGHKVTQEAREKQRRGMLGKNTGPVSDETRRRMSIANKRHSAKNLPSCRCFQHYSGNENPSQLSWKLINFLSDAGFGIIIPEVRFGRFSVDALLAEEWVAFEADGKYWHSVNKTDYVARDKYLLKEFGLPVIRISEEEINNAY</sequence>
<gene>
    <name evidence="2" type="ORF">LCGC14_1106220</name>
</gene>
<feature type="compositionally biased region" description="Basic and acidic residues" evidence="1">
    <location>
        <begin position="1"/>
        <end position="10"/>
    </location>
</feature>
<evidence type="ECO:0000256" key="1">
    <source>
        <dbReference type="SAM" id="MobiDB-lite"/>
    </source>
</evidence>
<dbReference type="Gene3D" id="3.40.960.10">
    <property type="entry name" value="VSR Endonuclease"/>
    <property type="match status" value="1"/>
</dbReference>
<organism evidence="2">
    <name type="scientific">marine sediment metagenome</name>
    <dbReference type="NCBI Taxonomy" id="412755"/>
    <lineage>
        <taxon>unclassified sequences</taxon>
        <taxon>metagenomes</taxon>
        <taxon>ecological metagenomes</taxon>
    </lineage>
</organism>
<protein>
    <recommendedName>
        <fullName evidence="3">DUF559 domain-containing protein</fullName>
    </recommendedName>
</protein>
<proteinExistence type="predicted"/>
<feature type="region of interest" description="Disordered" evidence="1">
    <location>
        <begin position="1"/>
        <end position="20"/>
    </location>
</feature>
<dbReference type="AlphaFoldDB" id="A0A0F9PR84"/>
<reference evidence="2" key="1">
    <citation type="journal article" date="2015" name="Nature">
        <title>Complex archaea that bridge the gap between prokaryotes and eukaryotes.</title>
        <authorList>
            <person name="Spang A."/>
            <person name="Saw J.H."/>
            <person name="Jorgensen S.L."/>
            <person name="Zaremba-Niedzwiedzka K."/>
            <person name="Martijn J."/>
            <person name="Lind A.E."/>
            <person name="van Eijk R."/>
            <person name="Schleper C."/>
            <person name="Guy L."/>
            <person name="Ettema T.J."/>
        </authorList>
    </citation>
    <scope>NUCLEOTIDE SEQUENCE</scope>
</reference>
<evidence type="ECO:0008006" key="3">
    <source>
        <dbReference type="Google" id="ProtNLM"/>
    </source>
</evidence>
<dbReference type="EMBL" id="LAZR01005018">
    <property type="protein sequence ID" value="KKN03591.1"/>
    <property type="molecule type" value="Genomic_DNA"/>
</dbReference>
<name>A0A0F9PR84_9ZZZZ</name>
<evidence type="ECO:0000313" key="2">
    <source>
        <dbReference type="EMBL" id="KKN03591.1"/>
    </source>
</evidence>